<proteinExistence type="predicted"/>
<dbReference type="Proteomes" id="UP000051020">
    <property type="component" value="Unassembled WGS sequence"/>
</dbReference>
<accession>A0A837R7A8</accession>
<sequence>MQVARKVSKTWYQIYLKQLNEIKDSTGIKGINERLCVAWRLWRHSGLFSDVFDLSQISLLIWWKQLLLD</sequence>
<reference evidence="1 2" key="1">
    <citation type="journal article" date="2015" name="Genome Announc.">
        <title>Expanding the biotechnology potential of lactobacilli through comparative genomics of 213 strains and associated genera.</title>
        <authorList>
            <person name="Sun Z."/>
            <person name="Harris H.M."/>
            <person name="McCann A."/>
            <person name="Guo C."/>
            <person name="Argimon S."/>
            <person name="Zhang W."/>
            <person name="Yang X."/>
            <person name="Jeffery I.B."/>
            <person name="Cooney J.C."/>
            <person name="Kagawa T.F."/>
            <person name="Liu W."/>
            <person name="Song Y."/>
            <person name="Salvetti E."/>
            <person name="Wrobel A."/>
            <person name="Rasinkangas P."/>
            <person name="Parkhill J."/>
            <person name="Rea M.C."/>
            <person name="O'Sullivan O."/>
            <person name="Ritari J."/>
            <person name="Douillard F.P."/>
            <person name="Paul Ross R."/>
            <person name="Yang R."/>
            <person name="Briner A.E."/>
            <person name="Felis G.E."/>
            <person name="de Vos W.M."/>
            <person name="Barrangou R."/>
            <person name="Klaenhammer T.R."/>
            <person name="Caufield P.W."/>
            <person name="Cui Y."/>
            <person name="Zhang H."/>
            <person name="O'Toole P.W."/>
        </authorList>
    </citation>
    <scope>NUCLEOTIDE SEQUENCE [LARGE SCALE GENOMIC DNA]</scope>
    <source>
        <strain evidence="1 2">DSM 20314</strain>
    </source>
</reference>
<protein>
    <submittedName>
        <fullName evidence="1">Uncharacterized protein</fullName>
    </submittedName>
</protein>
<gene>
    <name evidence="1" type="ORF">FD24_GL000953</name>
</gene>
<name>A0A837R7A8_LACPE</name>
<comment type="caution">
    <text evidence="1">The sequence shown here is derived from an EMBL/GenBank/DDBJ whole genome shotgun (WGS) entry which is preliminary data.</text>
</comment>
<evidence type="ECO:0000313" key="1">
    <source>
        <dbReference type="EMBL" id="KRK23528.1"/>
    </source>
</evidence>
<organism evidence="1 2">
    <name type="scientific">Lactiplantibacillus pentosus DSM 20314</name>
    <dbReference type="NCBI Taxonomy" id="1423791"/>
    <lineage>
        <taxon>Bacteria</taxon>
        <taxon>Bacillati</taxon>
        <taxon>Bacillota</taxon>
        <taxon>Bacilli</taxon>
        <taxon>Lactobacillales</taxon>
        <taxon>Lactobacillaceae</taxon>
        <taxon>Lactiplantibacillus</taxon>
    </lineage>
</organism>
<dbReference type="EMBL" id="AZCU01000015">
    <property type="protein sequence ID" value="KRK23528.1"/>
    <property type="molecule type" value="Genomic_DNA"/>
</dbReference>
<dbReference type="AlphaFoldDB" id="A0A837R7A8"/>
<evidence type="ECO:0000313" key="2">
    <source>
        <dbReference type="Proteomes" id="UP000051020"/>
    </source>
</evidence>